<dbReference type="SMART" id="SM00091">
    <property type="entry name" value="PAS"/>
    <property type="match status" value="2"/>
</dbReference>
<dbReference type="InterPro" id="IPR036097">
    <property type="entry name" value="HisK_dim/P_sf"/>
</dbReference>
<evidence type="ECO:0000256" key="6">
    <source>
        <dbReference type="SAM" id="Coils"/>
    </source>
</evidence>
<sequence>MLANTPKVLYKATMAGTFPLFGDPAFVGALLDASPDLFFYKDASFLYRFANRAFCELFGLTLEAVAGQTDFTLFEKESAERHRKADLTVMRTGRFGAFEYEVVGGGRSVWLEVFKTPVRDASGGIQGIFCSARNITTHKRLEVASRNARLELEKDAATRAEDLRRVNEELRRQAAERGKAEKALEESLRAVNLILENSPIGIAVVADRIVQRANPTFHELFAMPPGTVAGRSTADFYPDREAYEAFGRDFYPVLGRGRRVDTVRPMRRADGTEFWCRIIGQVLFPDRPQAGSIWLMEDVTERRLAEEATLAAERLKREFADNMSHEVRTPLNGILGMAELLLATELTDEQRGLVATLKESAGNLTELLESILDFSRLDADSEATRNTPFNINNIIQGAVNSFGSSALQKGLSLTWRIDPETPDLVVGDGAGLRRVLAALLSNAIKFTVQGGVEVAVSVGADCREAVPAATNGVVMVSFAVRDTGIGLPVDQLETVFEPFRQADGSMTRHYGGAGLGLAIARKIATSMGGDLTVESRPGSGSVFCFTAPFSLPRDGGTAAS</sequence>
<dbReference type="InterPro" id="IPR000014">
    <property type="entry name" value="PAS"/>
</dbReference>
<dbReference type="FunFam" id="3.30.565.10:FF:000010">
    <property type="entry name" value="Sensor histidine kinase RcsC"/>
    <property type="match status" value="1"/>
</dbReference>
<name>E1JUK6_SOLFR</name>
<dbReference type="InterPro" id="IPR001610">
    <property type="entry name" value="PAC"/>
</dbReference>
<dbReference type="NCBIfam" id="TIGR00229">
    <property type="entry name" value="sensory_box"/>
    <property type="match status" value="2"/>
</dbReference>
<keyword evidence="5 10" id="KW-0418">Kinase</keyword>
<evidence type="ECO:0000256" key="1">
    <source>
        <dbReference type="ARBA" id="ARBA00000085"/>
    </source>
</evidence>
<dbReference type="Gene3D" id="1.10.287.130">
    <property type="match status" value="1"/>
</dbReference>
<dbReference type="SMART" id="SM00086">
    <property type="entry name" value="PAC"/>
    <property type="match status" value="2"/>
</dbReference>
<dbReference type="GO" id="GO:0000155">
    <property type="term" value="F:phosphorelay sensor kinase activity"/>
    <property type="evidence" value="ECO:0007669"/>
    <property type="project" value="InterPro"/>
</dbReference>
<dbReference type="Pfam" id="PF02518">
    <property type="entry name" value="HATPase_c"/>
    <property type="match status" value="1"/>
</dbReference>
<dbReference type="InterPro" id="IPR035965">
    <property type="entry name" value="PAS-like_dom_sf"/>
</dbReference>
<dbReference type="Proteomes" id="UP000006250">
    <property type="component" value="Unassembled WGS sequence"/>
</dbReference>
<evidence type="ECO:0000259" key="9">
    <source>
        <dbReference type="PROSITE" id="PS50113"/>
    </source>
</evidence>
<evidence type="ECO:0000256" key="5">
    <source>
        <dbReference type="ARBA" id="ARBA00022777"/>
    </source>
</evidence>
<dbReference type="PROSITE" id="PS50109">
    <property type="entry name" value="HIS_KIN"/>
    <property type="match status" value="1"/>
</dbReference>
<dbReference type="SUPFAM" id="SSF55874">
    <property type="entry name" value="ATPase domain of HSP90 chaperone/DNA topoisomerase II/histidine kinase"/>
    <property type="match status" value="1"/>
</dbReference>
<dbReference type="EMBL" id="AECZ01000006">
    <property type="protein sequence ID" value="EFL52136.1"/>
    <property type="molecule type" value="Genomic_DNA"/>
</dbReference>
<keyword evidence="4" id="KW-0808">Transferase</keyword>
<evidence type="ECO:0000256" key="2">
    <source>
        <dbReference type="ARBA" id="ARBA00012438"/>
    </source>
</evidence>
<evidence type="ECO:0000313" key="10">
    <source>
        <dbReference type="EMBL" id="EFL52136.1"/>
    </source>
</evidence>
<keyword evidence="3" id="KW-0597">Phosphoprotein</keyword>
<feature type="domain" description="Histidine kinase" evidence="7">
    <location>
        <begin position="322"/>
        <end position="551"/>
    </location>
</feature>
<reference evidence="10 11" key="1">
    <citation type="submission" date="2010-08" db="EMBL/GenBank/DDBJ databases">
        <title>The draft genome of Desulfovibrio fructosovorans JJ.</title>
        <authorList>
            <consortium name="US DOE Joint Genome Institute (JGI-PGF)"/>
            <person name="Lucas S."/>
            <person name="Copeland A."/>
            <person name="Lapidus A."/>
            <person name="Cheng J.-F."/>
            <person name="Bruce D."/>
            <person name="Goodwin L."/>
            <person name="Pitluck S."/>
            <person name="Land M.L."/>
            <person name="Hauser L."/>
            <person name="Chang Y.-J."/>
            <person name="Jeffries C."/>
            <person name="Wall J.D."/>
            <person name="Stahl D.A."/>
            <person name="Arkin A.P."/>
            <person name="Dehal P."/>
            <person name="Stolyar S.M."/>
            <person name="Hazen T.C."/>
            <person name="Woyke T.J."/>
        </authorList>
    </citation>
    <scope>NUCLEOTIDE SEQUENCE [LARGE SCALE GENOMIC DNA]</scope>
    <source>
        <strain evidence="10 11">JJ</strain>
    </source>
</reference>
<dbReference type="SMART" id="SM00387">
    <property type="entry name" value="HATPase_c"/>
    <property type="match status" value="1"/>
</dbReference>
<protein>
    <recommendedName>
        <fullName evidence="2">histidine kinase</fullName>
        <ecNumber evidence="2">2.7.13.3</ecNumber>
    </recommendedName>
</protein>
<dbReference type="InterPro" id="IPR036890">
    <property type="entry name" value="HATPase_C_sf"/>
</dbReference>
<dbReference type="RefSeq" id="WP_005992237.1">
    <property type="nucleotide sequence ID" value="NZ_AECZ01000006.1"/>
</dbReference>
<evidence type="ECO:0000259" key="7">
    <source>
        <dbReference type="PROSITE" id="PS50109"/>
    </source>
</evidence>
<evidence type="ECO:0000256" key="4">
    <source>
        <dbReference type="ARBA" id="ARBA00022679"/>
    </source>
</evidence>
<organism evidence="10 11">
    <name type="scientific">Solidesulfovibrio fructosivorans JJ]</name>
    <dbReference type="NCBI Taxonomy" id="596151"/>
    <lineage>
        <taxon>Bacteria</taxon>
        <taxon>Pseudomonadati</taxon>
        <taxon>Thermodesulfobacteriota</taxon>
        <taxon>Desulfovibrionia</taxon>
        <taxon>Desulfovibrionales</taxon>
        <taxon>Desulfovibrionaceae</taxon>
        <taxon>Solidesulfovibrio</taxon>
    </lineage>
</organism>
<dbReference type="InterPro" id="IPR013656">
    <property type="entry name" value="PAS_4"/>
</dbReference>
<dbReference type="AlphaFoldDB" id="E1JUK6"/>
<keyword evidence="6" id="KW-0175">Coiled coil</keyword>
<dbReference type="CDD" id="cd00082">
    <property type="entry name" value="HisKA"/>
    <property type="match status" value="1"/>
</dbReference>
<gene>
    <name evidence="10" type="ORF">DesfrDRAFT_1305</name>
</gene>
<evidence type="ECO:0000259" key="8">
    <source>
        <dbReference type="PROSITE" id="PS50112"/>
    </source>
</evidence>
<feature type="domain" description="PAC" evidence="9">
    <location>
        <begin position="83"/>
        <end position="147"/>
    </location>
</feature>
<dbReference type="eggNOG" id="COG5002">
    <property type="taxonomic scope" value="Bacteria"/>
</dbReference>
<feature type="coiled-coil region" evidence="6">
    <location>
        <begin position="153"/>
        <end position="183"/>
    </location>
</feature>
<dbReference type="InterPro" id="IPR003594">
    <property type="entry name" value="HATPase_dom"/>
</dbReference>
<dbReference type="SUPFAM" id="SSF55785">
    <property type="entry name" value="PYP-like sensor domain (PAS domain)"/>
    <property type="match status" value="2"/>
</dbReference>
<dbReference type="CDD" id="cd16922">
    <property type="entry name" value="HATPase_EvgS-ArcB-TorS-like"/>
    <property type="match status" value="1"/>
</dbReference>
<dbReference type="PROSITE" id="PS50113">
    <property type="entry name" value="PAC"/>
    <property type="match status" value="1"/>
</dbReference>
<dbReference type="Pfam" id="PF00512">
    <property type="entry name" value="HisKA"/>
    <property type="match status" value="1"/>
</dbReference>
<dbReference type="InterPro" id="IPR005467">
    <property type="entry name" value="His_kinase_dom"/>
</dbReference>
<feature type="domain" description="PAS" evidence="8">
    <location>
        <begin position="23"/>
        <end position="93"/>
    </location>
</feature>
<dbReference type="PANTHER" id="PTHR43047:SF78">
    <property type="entry name" value="SENSORY_REGULATORY PROTEIN RPFC"/>
    <property type="match status" value="1"/>
</dbReference>
<comment type="caution">
    <text evidence="10">The sequence shown here is derived from an EMBL/GenBank/DDBJ whole genome shotgun (WGS) entry which is preliminary data.</text>
</comment>
<dbReference type="EC" id="2.7.13.3" evidence="2"/>
<dbReference type="STRING" id="596151.DesfrDRAFT_1305"/>
<dbReference type="Gene3D" id="3.30.565.10">
    <property type="entry name" value="Histidine kinase-like ATPase, C-terminal domain"/>
    <property type="match status" value="1"/>
</dbReference>
<dbReference type="InterPro" id="IPR000700">
    <property type="entry name" value="PAS-assoc_C"/>
</dbReference>
<evidence type="ECO:0000256" key="3">
    <source>
        <dbReference type="ARBA" id="ARBA00022553"/>
    </source>
</evidence>
<evidence type="ECO:0000313" key="11">
    <source>
        <dbReference type="Proteomes" id="UP000006250"/>
    </source>
</evidence>
<dbReference type="PROSITE" id="PS50112">
    <property type="entry name" value="PAS"/>
    <property type="match status" value="1"/>
</dbReference>
<proteinExistence type="predicted"/>
<dbReference type="InterPro" id="IPR003661">
    <property type="entry name" value="HisK_dim/P_dom"/>
</dbReference>
<dbReference type="CDD" id="cd00130">
    <property type="entry name" value="PAS"/>
    <property type="match status" value="2"/>
</dbReference>
<dbReference type="SUPFAM" id="SSF47384">
    <property type="entry name" value="Homodimeric domain of signal transducing histidine kinase"/>
    <property type="match status" value="1"/>
</dbReference>
<dbReference type="InterPro" id="IPR004358">
    <property type="entry name" value="Sig_transdc_His_kin-like_C"/>
</dbReference>
<dbReference type="Gene3D" id="3.30.450.20">
    <property type="entry name" value="PAS domain"/>
    <property type="match status" value="2"/>
</dbReference>
<dbReference type="PRINTS" id="PR00344">
    <property type="entry name" value="BCTRLSENSOR"/>
</dbReference>
<keyword evidence="11" id="KW-1185">Reference proteome</keyword>
<comment type="catalytic activity">
    <reaction evidence="1">
        <text>ATP + protein L-histidine = ADP + protein N-phospho-L-histidine.</text>
        <dbReference type="EC" id="2.7.13.3"/>
    </reaction>
</comment>
<dbReference type="PANTHER" id="PTHR43047">
    <property type="entry name" value="TWO-COMPONENT HISTIDINE PROTEIN KINASE"/>
    <property type="match status" value="1"/>
</dbReference>
<dbReference type="Pfam" id="PF08448">
    <property type="entry name" value="PAS_4"/>
    <property type="match status" value="2"/>
</dbReference>
<accession>E1JUK6</accession>
<dbReference type="SMART" id="SM00388">
    <property type="entry name" value="HisKA"/>
    <property type="match status" value="1"/>
</dbReference>